<evidence type="ECO:0000313" key="1">
    <source>
        <dbReference type="EMBL" id="GBP09231.1"/>
    </source>
</evidence>
<sequence>MGSGGLYDRDLYYACANDADARSGRRSAAAARRRPVTAPLRSAVSLRNKKRKLKPFRARECRTARLAAPAAAASIPCCNIGIIADVTAALRPIALFVCLRRVECTPCAPFRNELSRVPKKSLQRHGNRREASPSRSVCDSVATEHCVCKILIATMVILSNNGTLDGRRRRRKPALHIRSREPITRYADWWIAAGASARSGWESGDQRGCSALMVKVLRRVLDSVRALLRNARYAAECVPKLQKSVKRKRTNRFFNIAQGTLCCVASNDDWSRNLSTSDKGCVLCALFKTTLSHITHGAQIIRITCPTLNPRGNDLPKQLAREPALIGLFANTTPLMKSCSQRTNKGSPVAVSLATAGPGRERGRGRASRLPQLVSLGETFFTRRVGARCSQAGA</sequence>
<keyword evidence="2" id="KW-1185">Reference proteome</keyword>
<dbReference type="Proteomes" id="UP000299102">
    <property type="component" value="Unassembled WGS sequence"/>
</dbReference>
<dbReference type="OrthoDB" id="7351894at2759"/>
<proteinExistence type="predicted"/>
<organism evidence="1 2">
    <name type="scientific">Eumeta variegata</name>
    <name type="common">Bagworm moth</name>
    <name type="synonym">Eumeta japonica</name>
    <dbReference type="NCBI Taxonomy" id="151549"/>
    <lineage>
        <taxon>Eukaryota</taxon>
        <taxon>Metazoa</taxon>
        <taxon>Ecdysozoa</taxon>
        <taxon>Arthropoda</taxon>
        <taxon>Hexapoda</taxon>
        <taxon>Insecta</taxon>
        <taxon>Pterygota</taxon>
        <taxon>Neoptera</taxon>
        <taxon>Endopterygota</taxon>
        <taxon>Lepidoptera</taxon>
        <taxon>Glossata</taxon>
        <taxon>Ditrysia</taxon>
        <taxon>Tineoidea</taxon>
        <taxon>Psychidae</taxon>
        <taxon>Oiketicinae</taxon>
        <taxon>Eumeta</taxon>
    </lineage>
</organism>
<comment type="caution">
    <text evidence="1">The sequence shown here is derived from an EMBL/GenBank/DDBJ whole genome shotgun (WGS) entry which is preliminary data.</text>
</comment>
<protein>
    <submittedName>
        <fullName evidence="1">Uncharacterized protein</fullName>
    </submittedName>
</protein>
<name>A0A4C1T7I4_EUMVA</name>
<reference evidence="1 2" key="1">
    <citation type="journal article" date="2019" name="Commun. Biol.">
        <title>The bagworm genome reveals a unique fibroin gene that provides high tensile strength.</title>
        <authorList>
            <person name="Kono N."/>
            <person name="Nakamura H."/>
            <person name="Ohtoshi R."/>
            <person name="Tomita M."/>
            <person name="Numata K."/>
            <person name="Arakawa K."/>
        </authorList>
    </citation>
    <scope>NUCLEOTIDE SEQUENCE [LARGE SCALE GENOMIC DNA]</scope>
</reference>
<evidence type="ECO:0000313" key="2">
    <source>
        <dbReference type="Proteomes" id="UP000299102"/>
    </source>
</evidence>
<dbReference type="AlphaFoldDB" id="A0A4C1T7I4"/>
<dbReference type="EMBL" id="BGZK01000034">
    <property type="protein sequence ID" value="GBP09231.1"/>
    <property type="molecule type" value="Genomic_DNA"/>
</dbReference>
<gene>
    <name evidence="1" type="ORF">EVAR_4086_1</name>
</gene>
<accession>A0A4C1T7I4</accession>